<evidence type="ECO:0008006" key="4">
    <source>
        <dbReference type="Google" id="ProtNLM"/>
    </source>
</evidence>
<gene>
    <name evidence="2" type="ORF">IAC87_01270</name>
</gene>
<feature type="transmembrane region" description="Helical" evidence="1">
    <location>
        <begin position="28"/>
        <end position="46"/>
    </location>
</feature>
<name>A0A9D9NPB7_9BACT</name>
<organism evidence="2 3">
    <name type="scientific">Candidatus Merdivivens faecigallinarum</name>
    <dbReference type="NCBI Taxonomy" id="2840871"/>
    <lineage>
        <taxon>Bacteria</taxon>
        <taxon>Pseudomonadati</taxon>
        <taxon>Bacteroidota</taxon>
        <taxon>Bacteroidia</taxon>
        <taxon>Bacteroidales</taxon>
        <taxon>Muribaculaceae</taxon>
        <taxon>Muribaculaceae incertae sedis</taxon>
        <taxon>Candidatus Merdivivens</taxon>
    </lineage>
</organism>
<dbReference type="InterPro" id="IPR045755">
    <property type="entry name" value="FtsL-like"/>
</dbReference>
<keyword evidence="1" id="KW-0812">Transmembrane</keyword>
<sequence>MAAISKYIKSFFRGDFLTVIKADRNIPFILYVFVLIILYITINLLIEQTMTVRQENERIIKELNIDYTQKSLELISIDTRSKIEEMLREKCSSLEKPETAPARITADK</sequence>
<reference evidence="2" key="1">
    <citation type="submission" date="2020-10" db="EMBL/GenBank/DDBJ databases">
        <authorList>
            <person name="Gilroy R."/>
        </authorList>
    </citation>
    <scope>NUCLEOTIDE SEQUENCE</scope>
    <source>
        <strain evidence="2">B3-2255</strain>
    </source>
</reference>
<comment type="caution">
    <text evidence="2">The sequence shown here is derived from an EMBL/GenBank/DDBJ whole genome shotgun (WGS) entry which is preliminary data.</text>
</comment>
<keyword evidence="1" id="KW-1133">Transmembrane helix</keyword>
<evidence type="ECO:0000313" key="3">
    <source>
        <dbReference type="Proteomes" id="UP000823772"/>
    </source>
</evidence>
<reference evidence="2" key="2">
    <citation type="journal article" date="2021" name="PeerJ">
        <title>Extensive microbial diversity within the chicken gut microbiome revealed by metagenomics and culture.</title>
        <authorList>
            <person name="Gilroy R."/>
            <person name="Ravi A."/>
            <person name="Getino M."/>
            <person name="Pursley I."/>
            <person name="Horton D.L."/>
            <person name="Alikhan N.F."/>
            <person name="Baker D."/>
            <person name="Gharbi K."/>
            <person name="Hall N."/>
            <person name="Watson M."/>
            <person name="Adriaenssens E.M."/>
            <person name="Foster-Nyarko E."/>
            <person name="Jarju S."/>
            <person name="Secka A."/>
            <person name="Antonio M."/>
            <person name="Oren A."/>
            <person name="Chaudhuri R.R."/>
            <person name="La Ragione R."/>
            <person name="Hildebrand F."/>
            <person name="Pallen M.J."/>
        </authorList>
    </citation>
    <scope>NUCLEOTIDE SEQUENCE</scope>
    <source>
        <strain evidence="2">B3-2255</strain>
    </source>
</reference>
<dbReference type="EMBL" id="JADILY010000021">
    <property type="protein sequence ID" value="MBO8481159.1"/>
    <property type="molecule type" value="Genomic_DNA"/>
</dbReference>
<protein>
    <recommendedName>
        <fullName evidence="4">Cell division protein FtsL</fullName>
    </recommendedName>
</protein>
<keyword evidence="1" id="KW-0472">Membrane</keyword>
<proteinExistence type="predicted"/>
<accession>A0A9D9NPB7</accession>
<dbReference type="AlphaFoldDB" id="A0A9D9NPB7"/>
<dbReference type="Proteomes" id="UP000823772">
    <property type="component" value="Unassembled WGS sequence"/>
</dbReference>
<evidence type="ECO:0000313" key="2">
    <source>
        <dbReference type="EMBL" id="MBO8481159.1"/>
    </source>
</evidence>
<dbReference type="Pfam" id="PF19579">
    <property type="entry name" value="FtsL_2"/>
    <property type="match status" value="1"/>
</dbReference>
<evidence type="ECO:0000256" key="1">
    <source>
        <dbReference type="SAM" id="Phobius"/>
    </source>
</evidence>